<dbReference type="PANTHER" id="PTHR43205:SF7">
    <property type="entry name" value="PROSTAGLANDIN REDUCTASE 1"/>
    <property type="match status" value="1"/>
</dbReference>
<evidence type="ECO:0000256" key="1">
    <source>
        <dbReference type="SAM" id="Coils"/>
    </source>
</evidence>
<dbReference type="Gene3D" id="3.40.50.720">
    <property type="entry name" value="NAD(P)-binding Rossmann-like Domain"/>
    <property type="match status" value="1"/>
</dbReference>
<dbReference type="EMBL" id="JAPWTJ010000186">
    <property type="protein sequence ID" value="KAJ8981364.1"/>
    <property type="molecule type" value="Genomic_DNA"/>
</dbReference>
<dbReference type="InterPro" id="IPR011032">
    <property type="entry name" value="GroES-like_sf"/>
</dbReference>
<dbReference type="PANTHER" id="PTHR43205">
    <property type="entry name" value="PROSTAGLANDIN REDUCTASE"/>
    <property type="match status" value="1"/>
</dbReference>
<proteinExistence type="predicted"/>
<dbReference type="Gene3D" id="3.90.180.10">
    <property type="entry name" value="Medium-chain alcohol dehydrogenases, catalytic domain"/>
    <property type="match status" value="2"/>
</dbReference>
<gene>
    <name evidence="2" type="ORF">NQ317_000231</name>
</gene>
<dbReference type="SUPFAM" id="SSF50129">
    <property type="entry name" value="GroES-like"/>
    <property type="match status" value="1"/>
</dbReference>
<name>A0ABQ9JSU0_9CUCU</name>
<comment type="caution">
    <text evidence="2">The sequence shown here is derived from an EMBL/GenBank/DDBJ whole genome shotgun (WGS) entry which is preliminary data.</text>
</comment>
<feature type="coiled-coil region" evidence="1">
    <location>
        <begin position="67"/>
        <end position="94"/>
    </location>
</feature>
<dbReference type="InterPro" id="IPR045010">
    <property type="entry name" value="MDR_fam"/>
</dbReference>
<evidence type="ECO:0000313" key="2">
    <source>
        <dbReference type="EMBL" id="KAJ8981364.1"/>
    </source>
</evidence>
<accession>A0ABQ9JSU0</accession>
<dbReference type="Proteomes" id="UP001162164">
    <property type="component" value="Unassembled WGS sequence"/>
</dbReference>
<protein>
    <recommendedName>
        <fullName evidence="4">Transposase</fullName>
    </recommendedName>
</protein>
<keyword evidence="1" id="KW-0175">Coiled coil</keyword>
<evidence type="ECO:0000313" key="3">
    <source>
        <dbReference type="Proteomes" id="UP001162164"/>
    </source>
</evidence>
<organism evidence="2 3">
    <name type="scientific">Molorchus minor</name>
    <dbReference type="NCBI Taxonomy" id="1323400"/>
    <lineage>
        <taxon>Eukaryota</taxon>
        <taxon>Metazoa</taxon>
        <taxon>Ecdysozoa</taxon>
        <taxon>Arthropoda</taxon>
        <taxon>Hexapoda</taxon>
        <taxon>Insecta</taxon>
        <taxon>Pterygota</taxon>
        <taxon>Neoptera</taxon>
        <taxon>Endopterygota</taxon>
        <taxon>Coleoptera</taxon>
        <taxon>Polyphaga</taxon>
        <taxon>Cucujiformia</taxon>
        <taxon>Chrysomeloidea</taxon>
        <taxon>Cerambycidae</taxon>
        <taxon>Lamiinae</taxon>
        <taxon>Monochamini</taxon>
        <taxon>Molorchus</taxon>
    </lineage>
</organism>
<sequence length="477" mass="55484">MLLCDQENFELKSDQKEWIQTCSDKVYNLLKETPPDGEQFAQILGKNYGILGKMMVVQALGQIRVNRHVKKAKLLRLERKKEKLIKRGLTLEKKEPVQTQKTVEQYFEEVLPNSKHKLRIELIATSEPGDAWEQVKEVEFELYKKYQVIVHNDPPTKFSMKGFCRFLVNSPLKVTIEQISKKHNSFTTSAKLFQKYQMNAALYGYVLQPNFSTTRTLLFFRYINVQFGIAQVVQHVKAVHHLIIIESKNPKFPVGKYVVGEFGWRTHTISKGKLLQNGFPSAWLIPDYGNLPLSLALVFIDQYPIIFNQLKMEGFIVHRWLDRWFEGIEQNKKWVEEGKLKYRETVTEGFENMFEAFVDMLRGGNFGKAIVKLKMSYKLEIRKNIYSLVGRLPKSEIVNLFRDENVSQATIYRAIRDCEEGIPCINLPKTGRPHVLSQNRVNRLVESAQDRVGISSRKLGRRFGVSYKNRAENIVQK</sequence>
<reference evidence="2" key="1">
    <citation type="journal article" date="2023" name="Insect Mol. Biol.">
        <title>Genome sequencing provides insights into the evolution of gene families encoding plant cell wall-degrading enzymes in longhorned beetles.</title>
        <authorList>
            <person name="Shin N.R."/>
            <person name="Okamura Y."/>
            <person name="Kirsch R."/>
            <person name="Pauchet Y."/>
        </authorList>
    </citation>
    <scope>NUCLEOTIDE SEQUENCE</scope>
    <source>
        <strain evidence="2">MMC_N1</strain>
    </source>
</reference>
<evidence type="ECO:0008006" key="4">
    <source>
        <dbReference type="Google" id="ProtNLM"/>
    </source>
</evidence>
<keyword evidence="3" id="KW-1185">Reference proteome</keyword>